<keyword evidence="3" id="KW-1185">Reference proteome</keyword>
<keyword evidence="1" id="KW-0732">Signal</keyword>
<organism evidence="2 3">
    <name type="scientific">Favolaschia claudopus</name>
    <dbReference type="NCBI Taxonomy" id="2862362"/>
    <lineage>
        <taxon>Eukaryota</taxon>
        <taxon>Fungi</taxon>
        <taxon>Dikarya</taxon>
        <taxon>Basidiomycota</taxon>
        <taxon>Agaricomycotina</taxon>
        <taxon>Agaricomycetes</taxon>
        <taxon>Agaricomycetidae</taxon>
        <taxon>Agaricales</taxon>
        <taxon>Marasmiineae</taxon>
        <taxon>Mycenaceae</taxon>
        <taxon>Favolaschia</taxon>
    </lineage>
</organism>
<reference evidence="2 3" key="1">
    <citation type="journal article" date="2024" name="J Genomics">
        <title>Draft genome sequencing and assembly of Favolaschia claudopus CIRM-BRFM 2984 isolated from oak limbs.</title>
        <authorList>
            <person name="Navarro D."/>
            <person name="Drula E."/>
            <person name="Chaduli D."/>
            <person name="Cazenave R."/>
            <person name="Ahrendt S."/>
            <person name="Wang J."/>
            <person name="Lipzen A."/>
            <person name="Daum C."/>
            <person name="Barry K."/>
            <person name="Grigoriev I.V."/>
            <person name="Favel A."/>
            <person name="Rosso M.N."/>
            <person name="Martin F."/>
        </authorList>
    </citation>
    <scope>NUCLEOTIDE SEQUENCE [LARGE SCALE GENOMIC DNA]</scope>
    <source>
        <strain evidence="2 3">CIRM-BRFM 2984</strain>
    </source>
</reference>
<evidence type="ECO:0000256" key="1">
    <source>
        <dbReference type="SAM" id="SignalP"/>
    </source>
</evidence>
<protein>
    <submittedName>
        <fullName evidence="2">Uncharacterized protein</fullName>
    </submittedName>
</protein>
<evidence type="ECO:0000313" key="3">
    <source>
        <dbReference type="Proteomes" id="UP001362999"/>
    </source>
</evidence>
<dbReference type="AlphaFoldDB" id="A0AAV9ZBL9"/>
<feature type="chain" id="PRO_5043328827" evidence="1">
    <location>
        <begin position="19"/>
        <end position="136"/>
    </location>
</feature>
<comment type="caution">
    <text evidence="2">The sequence shown here is derived from an EMBL/GenBank/DDBJ whole genome shotgun (WGS) entry which is preliminary data.</text>
</comment>
<feature type="signal peptide" evidence="1">
    <location>
        <begin position="1"/>
        <end position="18"/>
    </location>
</feature>
<proteinExistence type="predicted"/>
<evidence type="ECO:0000313" key="2">
    <source>
        <dbReference type="EMBL" id="KAK6977571.1"/>
    </source>
</evidence>
<accession>A0AAV9ZBL9</accession>
<dbReference type="EMBL" id="JAWWNJ010000167">
    <property type="protein sequence ID" value="KAK6977571.1"/>
    <property type="molecule type" value="Genomic_DNA"/>
</dbReference>
<name>A0AAV9ZBL9_9AGAR</name>
<sequence>MHPLGMRMSLALFSIVLASFCDGVTHASALIQIRRRNQGTRWPLMRVMHPAPSDADLLDITTFCVRPSKIDTMPRSHSRYTNSQDVARLGIGGPCDCMLGDKSVGKSSWPAPPAVDICGGSCINISPHTAAPTTSS</sequence>
<gene>
    <name evidence="2" type="ORF">R3P38DRAFT_518256</name>
</gene>
<dbReference type="Proteomes" id="UP001362999">
    <property type="component" value="Unassembled WGS sequence"/>
</dbReference>